<keyword evidence="8" id="KW-0862">Zinc</keyword>
<protein>
    <recommendedName>
        <fullName evidence="11">carboxypeptidase T</fullName>
        <ecNumber evidence="11">3.4.17.18</ecNumber>
    </recommendedName>
</protein>
<dbReference type="InterPro" id="IPR033810">
    <property type="entry name" value="Carboxypeptidase_T"/>
</dbReference>
<evidence type="ECO:0000256" key="10">
    <source>
        <dbReference type="ARBA" id="ARBA00050859"/>
    </source>
</evidence>
<keyword evidence="6" id="KW-0732">Signal</keyword>
<evidence type="ECO:0000256" key="6">
    <source>
        <dbReference type="ARBA" id="ARBA00022729"/>
    </source>
</evidence>
<dbReference type="PRINTS" id="PR00765">
    <property type="entry name" value="CRBOXYPTASEA"/>
</dbReference>
<comment type="catalytic activity">
    <reaction evidence="10">
        <text>Releases a C-terminal residue, which may be hydrophobic or positively charged.</text>
        <dbReference type="EC" id="3.4.17.18"/>
    </reaction>
</comment>
<evidence type="ECO:0000256" key="11">
    <source>
        <dbReference type="ARBA" id="ARBA00066554"/>
    </source>
</evidence>
<dbReference type="Pfam" id="PF00246">
    <property type="entry name" value="Peptidase_M14"/>
    <property type="match status" value="1"/>
</dbReference>
<dbReference type="GO" id="GO:0005615">
    <property type="term" value="C:extracellular space"/>
    <property type="evidence" value="ECO:0007669"/>
    <property type="project" value="TreeGrafter"/>
</dbReference>
<reference evidence="16" key="1">
    <citation type="submission" date="2016-09" db="EMBL/GenBank/DDBJ databases">
        <title>Genome Sequence of Bathymodiolus thermophilus sulfur-oxidizing gill endosymbiont.</title>
        <authorList>
            <person name="Ponnudurai R."/>
            <person name="Kleiner M."/>
            <person name="Sayavedra L."/>
            <person name="Thuermer A."/>
            <person name="Felbeck H."/>
            <person name="Schlueter R."/>
            <person name="Schweder T."/>
            <person name="Markert S."/>
        </authorList>
    </citation>
    <scope>NUCLEOTIDE SEQUENCE [LARGE SCALE GENOMIC DNA]</scope>
    <source>
        <strain evidence="16">BAT/CrabSpa'14</strain>
    </source>
</reference>
<dbReference type="GO" id="GO:0008270">
    <property type="term" value="F:zinc ion binding"/>
    <property type="evidence" value="ECO:0007669"/>
    <property type="project" value="InterPro"/>
</dbReference>
<dbReference type="CDD" id="cd03859">
    <property type="entry name" value="M14_CPT"/>
    <property type="match status" value="1"/>
</dbReference>
<dbReference type="SMART" id="SM00631">
    <property type="entry name" value="Zn_pept"/>
    <property type="match status" value="1"/>
</dbReference>
<dbReference type="PANTHER" id="PTHR11705:SF143">
    <property type="entry name" value="SLL0236 PROTEIN"/>
    <property type="match status" value="1"/>
</dbReference>
<evidence type="ECO:0000313" key="15">
    <source>
        <dbReference type="EMBL" id="OIR24774.1"/>
    </source>
</evidence>
<evidence type="ECO:0000259" key="14">
    <source>
        <dbReference type="PROSITE" id="PS52035"/>
    </source>
</evidence>
<comment type="similarity">
    <text evidence="2 12">Belongs to the peptidase M14 family.</text>
</comment>
<evidence type="ECO:0000256" key="13">
    <source>
        <dbReference type="SAM" id="MobiDB-lite"/>
    </source>
</evidence>
<organism evidence="15 16">
    <name type="scientific">Bathymodiolus thermophilus thioautotrophic gill symbiont</name>
    <dbReference type="NCBI Taxonomy" id="2360"/>
    <lineage>
        <taxon>Bacteria</taxon>
        <taxon>Pseudomonadati</taxon>
        <taxon>Pseudomonadota</taxon>
        <taxon>Gammaproteobacteria</taxon>
        <taxon>sulfur-oxidizing symbionts</taxon>
    </lineage>
</organism>
<evidence type="ECO:0000256" key="1">
    <source>
        <dbReference type="ARBA" id="ARBA00001947"/>
    </source>
</evidence>
<keyword evidence="4" id="KW-0645">Protease</keyword>
<feature type="domain" description="Peptidase M14" evidence="14">
    <location>
        <begin position="120"/>
        <end position="423"/>
    </location>
</feature>
<evidence type="ECO:0000256" key="3">
    <source>
        <dbReference type="ARBA" id="ARBA00022645"/>
    </source>
</evidence>
<dbReference type="SUPFAM" id="SSF53187">
    <property type="entry name" value="Zn-dependent exopeptidases"/>
    <property type="match status" value="1"/>
</dbReference>
<evidence type="ECO:0000256" key="7">
    <source>
        <dbReference type="ARBA" id="ARBA00022801"/>
    </source>
</evidence>
<dbReference type="PROSITE" id="PS00133">
    <property type="entry name" value="CARBOXYPEPT_ZN_2"/>
    <property type="match status" value="1"/>
</dbReference>
<comment type="cofactor">
    <cofactor evidence="1">
        <name>Zn(2+)</name>
        <dbReference type="ChEBI" id="CHEBI:29105"/>
    </cofactor>
</comment>
<dbReference type="PROSITE" id="PS52035">
    <property type="entry name" value="PEPTIDASE_M14"/>
    <property type="match status" value="1"/>
</dbReference>
<dbReference type="InterPro" id="IPR000834">
    <property type="entry name" value="Peptidase_M14"/>
</dbReference>
<dbReference type="EMBL" id="MIQH01000520">
    <property type="protein sequence ID" value="OIR24774.1"/>
    <property type="molecule type" value="Genomic_DNA"/>
</dbReference>
<keyword evidence="7" id="KW-0378">Hydrolase</keyword>
<dbReference type="PANTHER" id="PTHR11705">
    <property type="entry name" value="PROTEASE FAMILY M14 CARBOXYPEPTIDASE A,B"/>
    <property type="match status" value="1"/>
</dbReference>
<keyword evidence="5" id="KW-0479">Metal-binding</keyword>
<proteinExistence type="inferred from homology"/>
<evidence type="ECO:0000256" key="4">
    <source>
        <dbReference type="ARBA" id="ARBA00022670"/>
    </source>
</evidence>
<dbReference type="InterPro" id="IPR057247">
    <property type="entry name" value="CARBOXYPEPT_ZN_2"/>
</dbReference>
<feature type="region of interest" description="Disordered" evidence="13">
    <location>
        <begin position="265"/>
        <end position="288"/>
    </location>
</feature>
<dbReference type="FunFam" id="3.40.630.10:FF:000084">
    <property type="entry name" value="Carboxypeptidase B2"/>
    <property type="match status" value="1"/>
</dbReference>
<comment type="caution">
    <text evidence="15">The sequence shown here is derived from an EMBL/GenBank/DDBJ whole genome shotgun (WGS) entry which is preliminary data.</text>
</comment>
<dbReference type="RefSeq" id="WP_071564218.1">
    <property type="nucleotide sequence ID" value="NZ_MIQH01000520.1"/>
</dbReference>
<dbReference type="OrthoDB" id="5294005at2"/>
<keyword evidence="9" id="KW-0482">Metalloprotease</keyword>
<evidence type="ECO:0000256" key="9">
    <source>
        <dbReference type="ARBA" id="ARBA00023049"/>
    </source>
</evidence>
<keyword evidence="3" id="KW-0121">Carboxypeptidase</keyword>
<gene>
    <name evidence="15" type="ORF">BGC33_11765</name>
</gene>
<dbReference type="Proteomes" id="UP000182798">
    <property type="component" value="Unassembled WGS sequence"/>
</dbReference>
<name>A0A1J5U7G4_9GAMM</name>
<evidence type="ECO:0000256" key="5">
    <source>
        <dbReference type="ARBA" id="ARBA00022723"/>
    </source>
</evidence>
<dbReference type="Gene3D" id="2.60.40.2700">
    <property type="match status" value="1"/>
</dbReference>
<accession>A0A1J5U7G4</accession>
<sequence length="441" mass="49432">MKNLVICLFFATFLFGCNFGNEPSVAKLPTAEPIIIGIVAVKNTLTVDTTTMADNLVFSYQWYAADVPINNAIEKTYTLTSNEIGKTITVKVSWTNTDNTSESRLSKATIAVIILKAEENFIDYAFLQKQALSLATKYPIFSTKVIGKSIENRDIIAFKISSQVNTDSAQKAKIVLVGTYHAREWIVPNVVYLIAQQLLEDYGANSEITALIDNSEIWLVPMVNPDGHEYSKINASTRYWRKNRRDNGDGTYGVDLNRNHSFKWGYDDTGSSPTTSSNTYRGKTPASEPETQAIERFVTEIHPQIFVSYHSYSQLVLYPWGYINDPSKDNTQLNAIATKISEAIKEVHGKVYKPSSTPEVLYNTNGDVIDWSYGALDILSFLIELRPGEWPSTGINGFSPHKDEILPTFEENYNAIKYLLSAAQNIKNSPIKSLKLSQEHE</sequence>
<feature type="active site" description="Proton donor/acceptor" evidence="12">
    <location>
        <position position="384"/>
    </location>
</feature>
<dbReference type="Gene3D" id="3.40.630.10">
    <property type="entry name" value="Zn peptidases"/>
    <property type="match status" value="1"/>
</dbReference>
<evidence type="ECO:0000256" key="12">
    <source>
        <dbReference type="PROSITE-ProRule" id="PRU01379"/>
    </source>
</evidence>
<evidence type="ECO:0000313" key="16">
    <source>
        <dbReference type="Proteomes" id="UP000182798"/>
    </source>
</evidence>
<dbReference type="PROSITE" id="PS51257">
    <property type="entry name" value="PROKAR_LIPOPROTEIN"/>
    <property type="match status" value="1"/>
</dbReference>
<dbReference type="GO" id="GO:0004181">
    <property type="term" value="F:metallocarboxypeptidase activity"/>
    <property type="evidence" value="ECO:0007669"/>
    <property type="project" value="InterPro"/>
</dbReference>
<evidence type="ECO:0000256" key="8">
    <source>
        <dbReference type="ARBA" id="ARBA00022833"/>
    </source>
</evidence>
<feature type="compositionally biased region" description="Polar residues" evidence="13">
    <location>
        <begin position="269"/>
        <end position="281"/>
    </location>
</feature>
<evidence type="ECO:0000256" key="2">
    <source>
        <dbReference type="ARBA" id="ARBA00005988"/>
    </source>
</evidence>
<dbReference type="GO" id="GO:0006508">
    <property type="term" value="P:proteolysis"/>
    <property type="evidence" value="ECO:0007669"/>
    <property type="project" value="UniProtKB-KW"/>
</dbReference>
<dbReference type="EC" id="3.4.17.18" evidence="11"/>
<dbReference type="AlphaFoldDB" id="A0A1J5U7G4"/>